<name>E2NGI4_9BACE</name>
<evidence type="ECO:0000256" key="1">
    <source>
        <dbReference type="ARBA" id="ARBA00004442"/>
    </source>
</evidence>
<organism evidence="9 10">
    <name type="scientific">Bacteroides cellulosilyticus DSM 14838</name>
    <dbReference type="NCBI Taxonomy" id="537012"/>
    <lineage>
        <taxon>Bacteria</taxon>
        <taxon>Pseudomonadati</taxon>
        <taxon>Bacteroidota</taxon>
        <taxon>Bacteroidia</taxon>
        <taxon>Bacteroidales</taxon>
        <taxon>Bacteroidaceae</taxon>
        <taxon>Bacteroides</taxon>
    </lineage>
</organism>
<comment type="subcellular location">
    <subcellularLocation>
        <location evidence="1">Cell outer membrane</location>
    </subcellularLocation>
</comment>
<keyword evidence="4" id="KW-0472">Membrane</keyword>
<keyword evidence="3 6" id="KW-0732">Signal</keyword>
<feature type="domain" description="RagB/SusD" evidence="7">
    <location>
        <begin position="317"/>
        <end position="605"/>
    </location>
</feature>
<dbReference type="Gene3D" id="1.25.40.390">
    <property type="match status" value="1"/>
</dbReference>
<dbReference type="Pfam" id="PF07980">
    <property type="entry name" value="SusD_RagB"/>
    <property type="match status" value="1"/>
</dbReference>
<protein>
    <submittedName>
        <fullName evidence="9">SusD family protein</fullName>
    </submittedName>
</protein>
<sequence>MIKMKLRNIILTTVLLATFSACEDMFEPAKENNRGVEEMLSDPNYAVGLLGYGYAMLPYDNSSVSDVATDDAVTNDKESGYSKMALGSWASNNNPMEQWQARKAAIQYLNTFLGIAEQVSWAENEVTNRMFIDKLSGEAYALRALNYYYLLMAHGGWTADGQLLGVPILLEPEDNNSDFNQPRASFSACVEQVFTDLNKAVELLPVDYENIKSDAEVPAKYKEIGAKMGNYNLVFGTYQRGRITARIAEAIKAQVALLAASPAYREGSGVTSETAASYAATVLNRIGGVSGLDPTGNTWYMNTSDLDNLGSGEVPAEILWRGNKSNGTEDWDIGIKQEKDNFPPTLYGSGRINPTQNLVDAFPMANGYPVADKANSGYSENAPYENRDPRLAKYILFNGATFKEKAIITGTYPDADNKQDNNLNQLSTSTRTGYYLRKLLREDCNANPSSLNAKFHIPVRIRYTEIFLAYAEAANDAWGPMGKGSNTYSAYDVVKAIRVRGGVGTNNGDAYLESIKGDKEKMTQLIRNERRIELCFENKRFWDIRRWQMPLAETAKGMRIDKVGESLSYTVIDVENRNYKEYMNYGPIPYGEMLKWSNLQQNKGW</sequence>
<accession>E2NGI4</accession>
<dbReference type="HOGENOM" id="CLU_015553_0_0_10"/>
<evidence type="ECO:0000313" key="9">
    <source>
        <dbReference type="EMBL" id="EEF88958.1"/>
    </source>
</evidence>
<dbReference type="Proteomes" id="UP000003711">
    <property type="component" value="Unassembled WGS sequence"/>
</dbReference>
<comment type="similarity">
    <text evidence="2">Belongs to the SusD family.</text>
</comment>
<reference evidence="9 10" key="1">
    <citation type="submission" date="2008-12" db="EMBL/GenBank/DDBJ databases">
        <authorList>
            <person name="Fulton L."/>
            <person name="Clifton S."/>
            <person name="Fulton B."/>
            <person name="Xu J."/>
            <person name="Minx P."/>
            <person name="Pepin K.H."/>
            <person name="Johnson M."/>
            <person name="Bhonagiri V."/>
            <person name="Nash W.E."/>
            <person name="Mardis E.R."/>
            <person name="Wilson R.K."/>
        </authorList>
    </citation>
    <scope>NUCLEOTIDE SEQUENCE [LARGE SCALE GENOMIC DNA]</scope>
    <source>
        <strain evidence="9 10">DSM 14838</strain>
    </source>
</reference>
<dbReference type="SUPFAM" id="SSF48452">
    <property type="entry name" value="TPR-like"/>
    <property type="match status" value="1"/>
</dbReference>
<gene>
    <name evidence="9" type="ORF">BACCELL_03409</name>
</gene>
<dbReference type="InterPro" id="IPR033985">
    <property type="entry name" value="SusD-like_N"/>
</dbReference>
<dbReference type="Pfam" id="PF14322">
    <property type="entry name" value="SusD-like_3"/>
    <property type="match status" value="1"/>
</dbReference>
<dbReference type="GO" id="GO:0009279">
    <property type="term" value="C:cell outer membrane"/>
    <property type="evidence" value="ECO:0007669"/>
    <property type="project" value="UniProtKB-SubCell"/>
</dbReference>
<comment type="caution">
    <text evidence="9">The sequence shown here is derived from an EMBL/GenBank/DDBJ whole genome shotgun (WGS) entry which is preliminary data.</text>
</comment>
<reference evidence="9 10" key="2">
    <citation type="submission" date="2009-01" db="EMBL/GenBank/DDBJ databases">
        <title>Draft genome sequence of Bacteroides cellulosilyticus (DSM 14838).</title>
        <authorList>
            <person name="Sudarsanam P."/>
            <person name="Ley R."/>
            <person name="Guruge J."/>
            <person name="Turnbaugh P.J."/>
            <person name="Mahowald M."/>
            <person name="Liep D."/>
            <person name="Gordon J."/>
        </authorList>
    </citation>
    <scope>NUCLEOTIDE SEQUENCE [LARGE SCALE GENOMIC DNA]</scope>
    <source>
        <strain evidence="9 10">DSM 14838</strain>
    </source>
</reference>
<evidence type="ECO:0000313" key="10">
    <source>
        <dbReference type="Proteomes" id="UP000003711"/>
    </source>
</evidence>
<feature type="signal peptide" evidence="6">
    <location>
        <begin position="1"/>
        <end position="23"/>
    </location>
</feature>
<evidence type="ECO:0000256" key="2">
    <source>
        <dbReference type="ARBA" id="ARBA00006275"/>
    </source>
</evidence>
<evidence type="ECO:0000256" key="4">
    <source>
        <dbReference type="ARBA" id="ARBA00023136"/>
    </source>
</evidence>
<evidence type="ECO:0000256" key="3">
    <source>
        <dbReference type="ARBA" id="ARBA00022729"/>
    </source>
</evidence>
<dbReference type="PROSITE" id="PS51257">
    <property type="entry name" value="PROKAR_LIPOPROTEIN"/>
    <property type="match status" value="1"/>
</dbReference>
<proteinExistence type="inferred from homology"/>
<dbReference type="InterPro" id="IPR012944">
    <property type="entry name" value="SusD_RagB_dom"/>
</dbReference>
<evidence type="ECO:0000256" key="6">
    <source>
        <dbReference type="SAM" id="SignalP"/>
    </source>
</evidence>
<feature type="chain" id="PRO_5003162181" evidence="6">
    <location>
        <begin position="24"/>
        <end position="605"/>
    </location>
</feature>
<evidence type="ECO:0000259" key="8">
    <source>
        <dbReference type="Pfam" id="PF14322"/>
    </source>
</evidence>
<dbReference type="InterPro" id="IPR011990">
    <property type="entry name" value="TPR-like_helical_dom_sf"/>
</dbReference>
<evidence type="ECO:0000256" key="5">
    <source>
        <dbReference type="ARBA" id="ARBA00023237"/>
    </source>
</evidence>
<feature type="domain" description="SusD-like N-terminal" evidence="8">
    <location>
        <begin position="62"/>
        <end position="213"/>
    </location>
</feature>
<dbReference type="AlphaFoldDB" id="E2NGI4"/>
<keyword evidence="5" id="KW-0998">Cell outer membrane</keyword>
<dbReference type="EMBL" id="ACCH01000243">
    <property type="protein sequence ID" value="EEF88958.1"/>
    <property type="molecule type" value="Genomic_DNA"/>
</dbReference>
<evidence type="ECO:0000259" key="7">
    <source>
        <dbReference type="Pfam" id="PF07980"/>
    </source>
</evidence>